<dbReference type="AlphaFoldDB" id="A0AAW7YXF4"/>
<keyword evidence="1" id="KW-1133">Transmembrane helix</keyword>
<evidence type="ECO:0000313" key="2">
    <source>
        <dbReference type="EMBL" id="MDO6575939.1"/>
    </source>
</evidence>
<gene>
    <name evidence="2" type="ORF">Q4527_00960</name>
</gene>
<keyword evidence="1" id="KW-0812">Transmembrane</keyword>
<comment type="caution">
    <text evidence="2">The sequence shown here is derived from an EMBL/GenBank/DDBJ whole genome shotgun (WGS) entry which is preliminary data.</text>
</comment>
<proteinExistence type="predicted"/>
<dbReference type="Proteomes" id="UP001170717">
    <property type="component" value="Unassembled WGS sequence"/>
</dbReference>
<name>A0AAW7YXF4_9ALTE</name>
<dbReference type="RefSeq" id="WP_303537822.1">
    <property type="nucleotide sequence ID" value="NZ_JAUOQI010000001.1"/>
</dbReference>
<protein>
    <submittedName>
        <fullName evidence="2">Uncharacterized protein</fullName>
    </submittedName>
</protein>
<evidence type="ECO:0000256" key="1">
    <source>
        <dbReference type="SAM" id="Phobius"/>
    </source>
</evidence>
<accession>A0AAW7YXF4</accession>
<keyword evidence="1" id="KW-0472">Membrane</keyword>
<organism evidence="2 3">
    <name type="scientific">Alteromonas stellipolaris</name>
    <dbReference type="NCBI Taxonomy" id="233316"/>
    <lineage>
        <taxon>Bacteria</taxon>
        <taxon>Pseudomonadati</taxon>
        <taxon>Pseudomonadota</taxon>
        <taxon>Gammaproteobacteria</taxon>
        <taxon>Alteromonadales</taxon>
        <taxon>Alteromonadaceae</taxon>
        <taxon>Alteromonas/Salinimonas group</taxon>
        <taxon>Alteromonas</taxon>
    </lineage>
</organism>
<feature type="transmembrane region" description="Helical" evidence="1">
    <location>
        <begin position="6"/>
        <end position="22"/>
    </location>
</feature>
<dbReference type="EMBL" id="JAUOQI010000001">
    <property type="protein sequence ID" value="MDO6575939.1"/>
    <property type="molecule type" value="Genomic_DNA"/>
</dbReference>
<sequence>MIYEFSALLFAIMTGYVAVRYEGTITSRIAVVMLLTAAGGSLAAAGGLLSGDEISLEPEFSSLLSIIFLILGHITSEIISRKLISSKKKSDNDVVTINNAEDLLSIISSSKDLKLETELNIKFK</sequence>
<reference evidence="2" key="1">
    <citation type="submission" date="2023-07" db="EMBL/GenBank/DDBJ databases">
        <title>Genome content predicts the carbon catabolic preferences of heterotrophic bacteria.</title>
        <authorList>
            <person name="Gralka M."/>
        </authorList>
    </citation>
    <scope>NUCLEOTIDE SEQUENCE</scope>
    <source>
        <strain evidence="2">F2M12</strain>
    </source>
</reference>
<feature type="transmembrane region" description="Helical" evidence="1">
    <location>
        <begin position="60"/>
        <end position="79"/>
    </location>
</feature>
<feature type="transmembrane region" description="Helical" evidence="1">
    <location>
        <begin position="29"/>
        <end position="48"/>
    </location>
</feature>
<evidence type="ECO:0000313" key="3">
    <source>
        <dbReference type="Proteomes" id="UP001170717"/>
    </source>
</evidence>